<proteinExistence type="predicted"/>
<dbReference type="AlphaFoldDB" id="A0A3M7SF48"/>
<comment type="caution">
    <text evidence="1">The sequence shown here is derived from an EMBL/GenBank/DDBJ whole genome shotgun (WGS) entry which is preliminary data.</text>
</comment>
<accession>A0A3M7SF48</accession>
<evidence type="ECO:0000313" key="2">
    <source>
        <dbReference type="Proteomes" id="UP000276133"/>
    </source>
</evidence>
<sequence length="70" mass="7720">MSVPKVKHKLSRVCLHLSDVRHPLGCKLWWPLVSLTNVSIKSVTSSPDLGSNMKALLVPATQQRVLFLGT</sequence>
<dbReference type="Proteomes" id="UP000276133">
    <property type="component" value="Unassembled WGS sequence"/>
</dbReference>
<name>A0A3M7SF48_BRAPC</name>
<reference evidence="1 2" key="1">
    <citation type="journal article" date="2018" name="Sci. Rep.">
        <title>Genomic signatures of local adaptation to the degree of environmental predictability in rotifers.</title>
        <authorList>
            <person name="Franch-Gras L."/>
            <person name="Hahn C."/>
            <person name="Garcia-Roger E.M."/>
            <person name="Carmona M.J."/>
            <person name="Serra M."/>
            <person name="Gomez A."/>
        </authorList>
    </citation>
    <scope>NUCLEOTIDE SEQUENCE [LARGE SCALE GENOMIC DNA]</scope>
    <source>
        <strain evidence="1">HYR1</strain>
    </source>
</reference>
<keyword evidence="2" id="KW-1185">Reference proteome</keyword>
<gene>
    <name evidence="1" type="ORF">BpHYR1_000902</name>
</gene>
<dbReference type="EMBL" id="REGN01001483">
    <property type="protein sequence ID" value="RNA34433.1"/>
    <property type="molecule type" value="Genomic_DNA"/>
</dbReference>
<organism evidence="1 2">
    <name type="scientific">Brachionus plicatilis</name>
    <name type="common">Marine rotifer</name>
    <name type="synonym">Brachionus muelleri</name>
    <dbReference type="NCBI Taxonomy" id="10195"/>
    <lineage>
        <taxon>Eukaryota</taxon>
        <taxon>Metazoa</taxon>
        <taxon>Spiralia</taxon>
        <taxon>Gnathifera</taxon>
        <taxon>Rotifera</taxon>
        <taxon>Eurotatoria</taxon>
        <taxon>Monogononta</taxon>
        <taxon>Pseudotrocha</taxon>
        <taxon>Ploima</taxon>
        <taxon>Brachionidae</taxon>
        <taxon>Brachionus</taxon>
    </lineage>
</organism>
<protein>
    <submittedName>
        <fullName evidence="1">Uncharacterized protein</fullName>
    </submittedName>
</protein>
<evidence type="ECO:0000313" key="1">
    <source>
        <dbReference type="EMBL" id="RNA34433.1"/>
    </source>
</evidence>